<dbReference type="EMBL" id="JAAIWM010000006">
    <property type="protein sequence ID" value="NEY73254.1"/>
    <property type="molecule type" value="Genomic_DNA"/>
</dbReference>
<comment type="cofactor">
    <cofactor evidence="1">
        <name>FAD</name>
        <dbReference type="ChEBI" id="CHEBI:57692"/>
    </cofactor>
</comment>
<dbReference type="FunFam" id="3.30.70.2740:FF:000001">
    <property type="entry name" value="D-lactate dehydrogenase mitochondrial"/>
    <property type="match status" value="1"/>
</dbReference>
<evidence type="ECO:0000256" key="1">
    <source>
        <dbReference type="ARBA" id="ARBA00001974"/>
    </source>
</evidence>
<dbReference type="InterPro" id="IPR016169">
    <property type="entry name" value="FAD-bd_PCMH_sub2"/>
</dbReference>
<dbReference type="InterPro" id="IPR004113">
    <property type="entry name" value="FAD-bd_oxidored_4_C"/>
</dbReference>
<dbReference type="InterPro" id="IPR036318">
    <property type="entry name" value="FAD-bd_PCMH-like_sf"/>
</dbReference>
<dbReference type="GO" id="GO:0071949">
    <property type="term" value="F:FAD binding"/>
    <property type="evidence" value="ECO:0007669"/>
    <property type="project" value="InterPro"/>
</dbReference>
<evidence type="ECO:0000259" key="8">
    <source>
        <dbReference type="PROSITE" id="PS51387"/>
    </source>
</evidence>
<dbReference type="FunFam" id="1.10.45.10:FF:000001">
    <property type="entry name" value="D-lactate dehydrogenase mitochondrial"/>
    <property type="match status" value="1"/>
</dbReference>
<dbReference type="GO" id="GO:1903457">
    <property type="term" value="P:lactate catabolic process"/>
    <property type="evidence" value="ECO:0007669"/>
    <property type="project" value="TreeGrafter"/>
</dbReference>
<evidence type="ECO:0000256" key="4">
    <source>
        <dbReference type="ARBA" id="ARBA00022827"/>
    </source>
</evidence>
<dbReference type="Gene3D" id="3.30.70.2740">
    <property type="match status" value="1"/>
</dbReference>
<dbReference type="Proteomes" id="UP000481043">
    <property type="component" value="Unassembled WGS sequence"/>
</dbReference>
<feature type="domain" description="FAD-binding PCMH-type" evidence="8">
    <location>
        <begin position="38"/>
        <end position="216"/>
    </location>
</feature>
<dbReference type="GO" id="GO:0004458">
    <property type="term" value="F:D-lactate dehydrogenase (cytochrome) activity"/>
    <property type="evidence" value="ECO:0007669"/>
    <property type="project" value="UniProtKB-EC"/>
</dbReference>
<evidence type="ECO:0000256" key="5">
    <source>
        <dbReference type="ARBA" id="ARBA00022946"/>
    </source>
</evidence>
<dbReference type="PANTHER" id="PTHR11748">
    <property type="entry name" value="D-LACTATE DEHYDROGENASE"/>
    <property type="match status" value="1"/>
</dbReference>
<dbReference type="PROSITE" id="PS51387">
    <property type="entry name" value="FAD_PCMH"/>
    <property type="match status" value="1"/>
</dbReference>
<evidence type="ECO:0000313" key="9">
    <source>
        <dbReference type="EMBL" id="NEY73254.1"/>
    </source>
</evidence>
<dbReference type="InterPro" id="IPR016171">
    <property type="entry name" value="Vanillyl_alc_oxidase_C-sub2"/>
</dbReference>
<name>A0A6M0QA52_9BACI</name>
<evidence type="ECO:0000313" key="10">
    <source>
        <dbReference type="Proteomes" id="UP000481043"/>
    </source>
</evidence>
<dbReference type="GO" id="GO:0008720">
    <property type="term" value="F:D-lactate dehydrogenase (NAD+) activity"/>
    <property type="evidence" value="ECO:0007669"/>
    <property type="project" value="TreeGrafter"/>
</dbReference>
<dbReference type="InterPro" id="IPR006094">
    <property type="entry name" value="Oxid_FAD_bind_N"/>
</dbReference>
<keyword evidence="10" id="KW-1185">Reference proteome</keyword>
<organism evidence="9 10">
    <name type="scientific">Bacillus mesophilus</name>
    <dbReference type="NCBI Taxonomy" id="1808955"/>
    <lineage>
        <taxon>Bacteria</taxon>
        <taxon>Bacillati</taxon>
        <taxon>Bacillota</taxon>
        <taxon>Bacilli</taxon>
        <taxon>Bacillales</taxon>
        <taxon>Bacillaceae</taxon>
        <taxon>Bacillus</taxon>
    </lineage>
</organism>
<dbReference type="Gene3D" id="1.10.45.10">
    <property type="entry name" value="Vanillyl-alcohol Oxidase, Chain A, domain 4"/>
    <property type="match status" value="1"/>
</dbReference>
<dbReference type="Pfam" id="PF01565">
    <property type="entry name" value="FAD_binding_4"/>
    <property type="match status" value="1"/>
</dbReference>
<dbReference type="SUPFAM" id="SSF56176">
    <property type="entry name" value="FAD-binding/transporter-associated domain-like"/>
    <property type="match status" value="1"/>
</dbReference>
<dbReference type="Pfam" id="PF02913">
    <property type="entry name" value="FAD-oxidase_C"/>
    <property type="match status" value="1"/>
</dbReference>
<keyword evidence="4" id="KW-0274">FAD</keyword>
<keyword evidence="3" id="KW-0285">Flavoprotein</keyword>
<reference evidence="9 10" key="1">
    <citation type="submission" date="2020-02" db="EMBL/GenBank/DDBJ databases">
        <title>Bacillus aquiflavi sp. nov., isolated from yellow water of strong flavor Chinese baijiu in Yibin region of China.</title>
        <authorList>
            <person name="Xie J."/>
        </authorList>
    </citation>
    <scope>NUCLEOTIDE SEQUENCE [LARGE SCALE GENOMIC DNA]</scope>
    <source>
        <strain evidence="9 10">SA4</strain>
    </source>
</reference>
<dbReference type="FunFam" id="3.30.465.10:FF:000016">
    <property type="entry name" value="probable D-lactate dehydrogenase, mitochondrial"/>
    <property type="match status" value="1"/>
</dbReference>
<dbReference type="InterPro" id="IPR016164">
    <property type="entry name" value="FAD-linked_Oxase-like_C"/>
</dbReference>
<proteinExistence type="inferred from homology"/>
<evidence type="ECO:0000256" key="6">
    <source>
        <dbReference type="ARBA" id="ARBA00023002"/>
    </source>
</evidence>
<evidence type="ECO:0000256" key="3">
    <source>
        <dbReference type="ARBA" id="ARBA00022630"/>
    </source>
</evidence>
<keyword evidence="6" id="KW-0560">Oxidoreductase</keyword>
<dbReference type="SUPFAM" id="SSF55103">
    <property type="entry name" value="FAD-linked oxidases, C-terminal domain"/>
    <property type="match status" value="1"/>
</dbReference>
<comment type="similarity">
    <text evidence="2">Belongs to the FAD-binding oxidoreductase/transferase type 4 family.</text>
</comment>
<gene>
    <name evidence="9" type="ORF">G4D63_16090</name>
</gene>
<dbReference type="InterPro" id="IPR016166">
    <property type="entry name" value="FAD-bd_PCMH"/>
</dbReference>
<keyword evidence="5" id="KW-0809">Transit peptide</keyword>
<dbReference type="PANTHER" id="PTHR11748:SF111">
    <property type="entry name" value="D-LACTATE DEHYDROGENASE, MITOCHONDRIAL-RELATED"/>
    <property type="match status" value="1"/>
</dbReference>
<evidence type="ECO:0000256" key="2">
    <source>
        <dbReference type="ARBA" id="ARBA00008000"/>
    </source>
</evidence>
<accession>A0A6M0QA52</accession>
<evidence type="ECO:0000256" key="7">
    <source>
        <dbReference type="ARBA" id="ARBA00038897"/>
    </source>
</evidence>
<dbReference type="Gene3D" id="3.30.465.10">
    <property type="match status" value="1"/>
</dbReference>
<dbReference type="AlphaFoldDB" id="A0A6M0QA52"/>
<protein>
    <recommendedName>
        <fullName evidence="7">D-lactate dehydrogenase (cytochrome)</fullName>
        <ecNumber evidence="7">1.1.2.4</ecNumber>
    </recommendedName>
</protein>
<comment type="caution">
    <text evidence="9">The sequence shown here is derived from an EMBL/GenBank/DDBJ whole genome shotgun (WGS) entry which is preliminary data.</text>
</comment>
<dbReference type="EC" id="1.1.2.4" evidence="7"/>
<sequence>MEGKMMDFIKELQNLLPSDRISTNETILEQHSKDESHHEPATPQVVVFPLHTEEISRIMQVASKYRIPVFPFGVGSSLEGHVIPYGGGITIDLSLMDQIVEIRDKDFLVKVQPGVTRSKLNKELKKHGLFFPVDPGADATIGGMAATNASGTTSVRYGIMRDQVRNLEVVLADGTVTHTGNLASKSSSGYHLNSMFVGSEGTLGVFSEITLKVYGIPEAIMAARAIFSEIEDAVNAVASILQAGIPIARCELVDARSVKQVNIYSKTSYQEKPTLFLEFHGNKAGLAQDVEFTKELLVDQGCSDFVFETDSKAVQQLWEARHHLAYAFLHGFPSLDMMITDVCVPISELAGAIIDARQAMDQTGLDGAILGHVGDGNFHTLLMIDKSKKEDIEKADRYNEHLVTYALARGGTCTGEHGVGIGKKKYQKLEHGDALNIMSGIKKMLDPQCILNPDKIIDKY</sequence>